<dbReference type="Pfam" id="PF00903">
    <property type="entry name" value="Glyoxalase"/>
    <property type="match status" value="1"/>
</dbReference>
<dbReference type="InterPro" id="IPR037523">
    <property type="entry name" value="VOC_core"/>
</dbReference>
<gene>
    <name evidence="3" type="ORF">ML462_14560</name>
</gene>
<evidence type="ECO:0000313" key="4">
    <source>
        <dbReference type="Proteomes" id="UP001139226"/>
    </source>
</evidence>
<organism evidence="3 4">
    <name type="scientific">Christiangramia lutea</name>
    <dbReference type="NCBI Taxonomy" id="1607951"/>
    <lineage>
        <taxon>Bacteria</taxon>
        <taxon>Pseudomonadati</taxon>
        <taxon>Bacteroidota</taxon>
        <taxon>Flavobacteriia</taxon>
        <taxon>Flavobacteriales</taxon>
        <taxon>Flavobacteriaceae</taxon>
        <taxon>Christiangramia</taxon>
    </lineage>
</organism>
<dbReference type="SUPFAM" id="SSF54593">
    <property type="entry name" value="Glyoxalase/Bleomycin resistance protein/Dihydroxybiphenyl dioxygenase"/>
    <property type="match status" value="1"/>
</dbReference>
<proteinExistence type="predicted"/>
<name>A0A9X1V4R6_9FLAO</name>
<keyword evidence="1" id="KW-0732">Signal</keyword>
<feature type="chain" id="PRO_5040947920" evidence="1">
    <location>
        <begin position="29"/>
        <end position="170"/>
    </location>
</feature>
<feature type="domain" description="VOC" evidence="2">
    <location>
        <begin position="45"/>
        <end position="167"/>
    </location>
</feature>
<keyword evidence="4" id="KW-1185">Reference proteome</keyword>
<dbReference type="RefSeq" id="WP_240714554.1">
    <property type="nucleotide sequence ID" value="NZ_JAKVTV010000005.1"/>
</dbReference>
<protein>
    <submittedName>
        <fullName evidence="3">VOC family protein</fullName>
    </submittedName>
</protein>
<evidence type="ECO:0000313" key="3">
    <source>
        <dbReference type="EMBL" id="MCH4824392.1"/>
    </source>
</evidence>
<dbReference type="InterPro" id="IPR004360">
    <property type="entry name" value="Glyas_Fos-R_dOase_dom"/>
</dbReference>
<comment type="caution">
    <text evidence="3">The sequence shown here is derived from an EMBL/GenBank/DDBJ whole genome shotgun (WGS) entry which is preliminary data.</text>
</comment>
<accession>A0A9X1V4R6</accession>
<dbReference type="PROSITE" id="PS51819">
    <property type="entry name" value="VOC"/>
    <property type="match status" value="1"/>
</dbReference>
<dbReference type="AlphaFoldDB" id="A0A9X1V4R6"/>
<dbReference type="InterPro" id="IPR029068">
    <property type="entry name" value="Glyas_Bleomycin-R_OHBP_Dase"/>
</dbReference>
<evidence type="ECO:0000259" key="2">
    <source>
        <dbReference type="PROSITE" id="PS51819"/>
    </source>
</evidence>
<dbReference type="EMBL" id="JAKVTV010000005">
    <property type="protein sequence ID" value="MCH4824392.1"/>
    <property type="molecule type" value="Genomic_DNA"/>
</dbReference>
<feature type="signal peptide" evidence="1">
    <location>
        <begin position="1"/>
        <end position="28"/>
    </location>
</feature>
<evidence type="ECO:0000256" key="1">
    <source>
        <dbReference type="SAM" id="SignalP"/>
    </source>
</evidence>
<dbReference type="Proteomes" id="UP001139226">
    <property type="component" value="Unassembled WGS sequence"/>
</dbReference>
<sequence>MLLKITINQEKFLLILFMLLAASGIAQEDDNKNDKDPGKFHHTLTLQHTTMVVSNFARSEEFYKGILKLKDLNADWLPEKQMFLSLGNNLELHVGEVPGVEINPGNFNHFALSTKDLDGFLNYLKDKGIVYSSLGGNNKYKVQKRPDGVRQTFIQDPDGYWIEINDANKY</sequence>
<reference evidence="3" key="1">
    <citation type="submission" date="2022-03" db="EMBL/GenBank/DDBJ databases">
        <title>Gramella crocea sp. nov., isolated from activated sludge of a seafood processing plant.</title>
        <authorList>
            <person name="Zhang X."/>
        </authorList>
    </citation>
    <scope>NUCLEOTIDE SEQUENCE</scope>
    <source>
        <strain evidence="3">YJ019</strain>
    </source>
</reference>
<dbReference type="Gene3D" id="3.10.180.10">
    <property type="entry name" value="2,3-Dihydroxybiphenyl 1,2-Dioxygenase, domain 1"/>
    <property type="match status" value="1"/>
</dbReference>